<dbReference type="STRING" id="681398.PJIAN_3421"/>
<reference evidence="3" key="2">
    <citation type="journal article" date="2017" name="Genome Announc.">
        <title>Draft genome sequence of Paludibacter jiangxiensis NM7(T), a propionate-producing fermentative bacterium.</title>
        <authorList>
            <person name="Qiu Y.-L."/>
            <person name="Tourlousse D.M."/>
            <person name="Matsuura N."/>
            <person name="Ohashi A."/>
            <person name="Sekiguchi Y."/>
        </authorList>
    </citation>
    <scope>NUCLEOTIDE SEQUENCE [LARGE SCALE GENOMIC DNA]</scope>
    <source>
        <strain evidence="3">NM7</strain>
    </source>
</reference>
<dbReference type="EMBL" id="BDCR01000003">
    <property type="protein sequence ID" value="GAT63107.1"/>
    <property type="molecule type" value="Genomic_DNA"/>
</dbReference>
<dbReference type="SUPFAM" id="SSF52172">
    <property type="entry name" value="CheY-like"/>
    <property type="match status" value="2"/>
</dbReference>
<protein>
    <submittedName>
        <fullName evidence="2">Pyruvate phosphate dikinase</fullName>
    </submittedName>
</protein>
<keyword evidence="3" id="KW-1185">Reference proteome</keyword>
<dbReference type="OrthoDB" id="9812167at2"/>
<accession>A0A161LF41</accession>
<keyword evidence="2" id="KW-0418">Kinase</keyword>
<dbReference type="AlphaFoldDB" id="A0A161LF41"/>
<reference evidence="3" key="1">
    <citation type="submission" date="2016-04" db="EMBL/GenBank/DDBJ databases">
        <title>Draft genome sequence of Paludibacter jiangxiensis strain NM7.</title>
        <authorList>
            <person name="Qiu Y."/>
            <person name="Matsuura N."/>
            <person name="Ohashi A."/>
            <person name="Tourlousse M.D."/>
            <person name="Sekiguchi Y."/>
        </authorList>
    </citation>
    <scope>NUCLEOTIDE SEQUENCE [LARGE SCALE GENOMIC DNA]</scope>
    <source>
        <strain evidence="3">NM7</strain>
    </source>
</reference>
<keyword evidence="2" id="KW-0808">Transferase</keyword>
<gene>
    <name evidence="2" type="ORF">PJIAN_3421</name>
</gene>
<feature type="domain" description="Pyruvate phosphate dikinase AMP/ATP-binding" evidence="1">
    <location>
        <begin position="433"/>
        <end position="804"/>
    </location>
</feature>
<dbReference type="GO" id="GO:0005524">
    <property type="term" value="F:ATP binding"/>
    <property type="evidence" value="ECO:0007669"/>
    <property type="project" value="InterPro"/>
</dbReference>
<name>A0A161LF41_9BACT</name>
<dbReference type="InterPro" id="IPR002192">
    <property type="entry name" value="PPDK_AMP/ATP-bd"/>
</dbReference>
<evidence type="ECO:0000313" key="3">
    <source>
        <dbReference type="Proteomes" id="UP000076586"/>
    </source>
</evidence>
<comment type="caution">
    <text evidence="2">The sequence shown here is derived from an EMBL/GenBank/DDBJ whole genome shotgun (WGS) entry which is preliminary data.</text>
</comment>
<dbReference type="CDD" id="cd00156">
    <property type="entry name" value="REC"/>
    <property type="match status" value="1"/>
</dbReference>
<sequence length="987" mass="112189">MRNVNIKKLYFKDTSFADLMNKRVFNILLIASAYDSFTLEEDGRVDEQIFNEYVSLNLRYPPRITLVHTEEEAFRLLQSRSFELIISMPSGEHSDTFELAKRIKDQFPQIPITVLTPFSRGVTRRLAHEDLSAIDYVFSWLENADLLLAIIKLMEDKMNAEADVKSVGVQVILVVEDSVRFYSSILPLLYKLVFKQSRSFMTEALNEHERMLRMRGRPKILLARNYEEAWELYQRYKHHLQGVITDVSFNRSGVKNKFAGVALCEDIRLEDPYVPIIMQSSDEENAEYAERFGAVFLNKNAKVFQRDLQETVINNFGFGDFVFINPLTGEEVARVTKLKDLQELIFTIPDDSLLYHVLRNHISRWLYSRAMFPLAEFLRRITIEPGDTLGDVRKIIFDAIVDYRRIKNKGIVAVFERGRFDEYSNFARIGEGSMGGKGRGLAFLDAMVKRNIEESEFGTSVVAVPRTVVLCTDVFSEFMERNNLYSIALQDEPDEVILNHFLNAKMAQNIVADLYAFLGSIAGPIAIRSSSLLEDSHYQPFAGIYTTYMVPNVKASKTNTLLAVCEAIKAVYASVYYKSSKAYMKATRNVIDEEKMAIVLQEVCGSAYGTHFYPSFSGVARSLNYYPIGHETSEEGIANVALGLGKYIVDGGTSLRFSPAHPKSCLQANNVEIALKETQTHFYAFDLSQEHFTPQVDDGFNLLKLTLKDAEKDNSLPWLASTFNPQAQALYDSMFEEGRRVITFANILKHDTFPLASILQKVLQTGQREMGRPVEIEFAVELDRKNKAGTFYLLQIRPIVDSMEMLEEDLEEIPDGETIINCTNALGHGITHDVCDIIYVKPESFNAANNRKMVDEIEVINHQLLSEERGCVLVGPGRWGTNDPCLGIPVKWPHISSARLIVEAGLTNYRIDPSQGTHFFQNLTSFGVGYFTVNPYIKEGYLDFAYLDAQPALYETENIRHVRFEQPFVIKIDGRKSRGVVLKSGKN</sequence>
<dbReference type="Gene3D" id="3.30.1490.20">
    <property type="entry name" value="ATP-grasp fold, A domain"/>
    <property type="match status" value="1"/>
</dbReference>
<organism evidence="2 3">
    <name type="scientific">Paludibacter jiangxiensis</name>
    <dbReference type="NCBI Taxonomy" id="681398"/>
    <lineage>
        <taxon>Bacteria</taxon>
        <taxon>Pseudomonadati</taxon>
        <taxon>Bacteroidota</taxon>
        <taxon>Bacteroidia</taxon>
        <taxon>Bacteroidales</taxon>
        <taxon>Paludibacteraceae</taxon>
        <taxon>Paludibacter</taxon>
    </lineage>
</organism>
<evidence type="ECO:0000259" key="1">
    <source>
        <dbReference type="Pfam" id="PF01326"/>
    </source>
</evidence>
<keyword evidence="2" id="KW-0670">Pyruvate</keyword>
<dbReference type="InterPro" id="IPR013815">
    <property type="entry name" value="ATP_grasp_subdomain_1"/>
</dbReference>
<evidence type="ECO:0000313" key="2">
    <source>
        <dbReference type="EMBL" id="GAT63107.1"/>
    </source>
</evidence>
<dbReference type="Proteomes" id="UP000076586">
    <property type="component" value="Unassembled WGS sequence"/>
</dbReference>
<dbReference type="PANTHER" id="PTHR43615">
    <property type="entry name" value="PHOSPHOENOLPYRUVATE SYNTHASE-RELATED"/>
    <property type="match status" value="1"/>
</dbReference>
<dbReference type="InterPro" id="IPR011006">
    <property type="entry name" value="CheY-like_superfamily"/>
</dbReference>
<dbReference type="Gene3D" id="3.40.50.2300">
    <property type="match status" value="2"/>
</dbReference>
<dbReference type="PANTHER" id="PTHR43615:SF1">
    <property type="entry name" value="PPDK_N DOMAIN-CONTAINING PROTEIN"/>
    <property type="match status" value="1"/>
</dbReference>
<proteinExistence type="predicted"/>
<dbReference type="GO" id="GO:0016301">
    <property type="term" value="F:kinase activity"/>
    <property type="evidence" value="ECO:0007669"/>
    <property type="project" value="UniProtKB-KW"/>
</dbReference>
<dbReference type="RefSeq" id="WP_068704671.1">
    <property type="nucleotide sequence ID" value="NZ_BDCR01000003.1"/>
</dbReference>
<dbReference type="InterPro" id="IPR051549">
    <property type="entry name" value="PEP_Utilizing_Enz"/>
</dbReference>
<dbReference type="SUPFAM" id="SSF56059">
    <property type="entry name" value="Glutathione synthetase ATP-binding domain-like"/>
    <property type="match status" value="1"/>
</dbReference>
<dbReference type="Pfam" id="PF01326">
    <property type="entry name" value="PPDK_N"/>
    <property type="match status" value="1"/>
</dbReference>